<feature type="domain" description="MobA/VirD2-like nuclease" evidence="2">
    <location>
        <begin position="19"/>
        <end position="146"/>
    </location>
</feature>
<organism evidence="3 4">
    <name type="scientific">Clostridium tepidum</name>
    <dbReference type="NCBI Taxonomy" id="1962263"/>
    <lineage>
        <taxon>Bacteria</taxon>
        <taxon>Bacillati</taxon>
        <taxon>Bacillota</taxon>
        <taxon>Clostridia</taxon>
        <taxon>Eubacteriales</taxon>
        <taxon>Clostridiaceae</taxon>
        <taxon>Clostridium</taxon>
    </lineage>
</organism>
<sequence length="347" mass="40465">MAVIKAVNSKSSLDGIIKYITMEEKTEERLITGKDCSPSNVLEEMKVTKEIFNKTTGRQYKHFIQSFDPNDNLDYMKANKIGLEWAEKNFKGFEVLISTHKDKGHIHNHFVVNSVSFQDGRKLRYSNKELQNFKNVNDRICEREGLNIVREVSKEITSFNHNKYKVIEKAFKGMGESYLLDTGLEVSNSLKVSKTKEEFIKSMEEKGYKVNWKDTRKYITFTTPEGKKIRNSNLQKTFKKDKFTKEGMENELRYNREKEREFNFRKSGISKTSGDKFNAKDGTGEQFVEGVLGSITREIAGIEARAKGEPRENKRDTRPGNREDKRIEDKQRTIERDHRGRIRDISR</sequence>
<dbReference type="RefSeq" id="WP_235838218.1">
    <property type="nucleotide sequence ID" value="NZ_MRAD01000028.1"/>
</dbReference>
<feature type="region of interest" description="Disordered" evidence="1">
    <location>
        <begin position="302"/>
        <end position="347"/>
    </location>
</feature>
<evidence type="ECO:0000313" key="3">
    <source>
        <dbReference type="EMBL" id="OOO61208.1"/>
    </source>
</evidence>
<accession>A0ABX3L1I0</accession>
<proteinExistence type="predicted"/>
<name>A0ABX3L1I0_9CLOT</name>
<dbReference type="EMBL" id="MRAD01000028">
    <property type="protein sequence ID" value="OOO61208.1"/>
    <property type="molecule type" value="Genomic_DNA"/>
</dbReference>
<dbReference type="Proteomes" id="UP000190206">
    <property type="component" value="Unassembled WGS sequence"/>
</dbReference>
<dbReference type="Pfam" id="PF03432">
    <property type="entry name" value="Relaxase"/>
    <property type="match status" value="1"/>
</dbReference>
<gene>
    <name evidence="3" type="ORF">BS637_13535</name>
</gene>
<comment type="caution">
    <text evidence="3">The sequence shown here is derived from an EMBL/GenBank/DDBJ whole genome shotgun (WGS) entry which is preliminary data.</text>
</comment>
<dbReference type="InterPro" id="IPR005094">
    <property type="entry name" value="Endonuclease_MobA/VirD2"/>
</dbReference>
<evidence type="ECO:0000256" key="1">
    <source>
        <dbReference type="SAM" id="MobiDB-lite"/>
    </source>
</evidence>
<protein>
    <recommendedName>
        <fullName evidence="2">MobA/VirD2-like nuclease domain-containing protein</fullName>
    </recommendedName>
</protein>
<evidence type="ECO:0000313" key="4">
    <source>
        <dbReference type="Proteomes" id="UP000190206"/>
    </source>
</evidence>
<feature type="compositionally biased region" description="Basic and acidic residues" evidence="1">
    <location>
        <begin position="304"/>
        <end position="347"/>
    </location>
</feature>
<keyword evidence="4" id="KW-1185">Reference proteome</keyword>
<reference evidence="3 4" key="1">
    <citation type="submission" date="2016-12" db="EMBL/GenBank/DDBJ databases">
        <title>Clostridium tepidum sp. nov., a close relative of Clostridium sporogenes and Clostridium botulinum Group I.</title>
        <authorList>
            <person name="Dobritsa A.P."/>
            <person name="Kutumbaka K."/>
            <person name="Werner K."/>
            <person name="Samadpour M."/>
        </authorList>
    </citation>
    <scope>NUCLEOTIDE SEQUENCE [LARGE SCALE GENOMIC DNA]</scope>
    <source>
        <strain evidence="3 4">PE</strain>
    </source>
</reference>
<evidence type="ECO:0000259" key="2">
    <source>
        <dbReference type="Pfam" id="PF03432"/>
    </source>
</evidence>